<protein>
    <submittedName>
        <fullName evidence="6">Uncharacterized protein</fullName>
    </submittedName>
</protein>
<feature type="region of interest" description="Disordered" evidence="5">
    <location>
        <begin position="154"/>
        <end position="220"/>
    </location>
</feature>
<evidence type="ECO:0000256" key="2">
    <source>
        <dbReference type="ARBA" id="ARBA00005516"/>
    </source>
</evidence>
<sequence>MEIQKTLQAWSTLAGRTARLQLCSACHAVLPWGSPQEPGPNGQSGGLSLELGEEGRSRGQRADWPGAPVDHFPEHPMEALHYPEGGEGQGEGEEGEKRTEALTAIAGGFQAFNRQKGGFGFRFGKNLEHPGWEDALLQLQALLGLPGAAVLPWGSPQEPGPNGQSGGLSLELGEEGRSRGQRADWPGAPVDHFPEHPMEALHYPEGGEGQGEGEEGEKRTEALTAIAGGFQAFNRQKGGFGFRFGKK</sequence>
<reference evidence="6" key="1">
    <citation type="journal article" date="2023" name="Science">
        <title>Genome structures resolve the early diversification of teleost fishes.</title>
        <authorList>
            <person name="Parey E."/>
            <person name="Louis A."/>
            <person name="Montfort J."/>
            <person name="Bouchez O."/>
            <person name="Roques C."/>
            <person name="Iampietro C."/>
            <person name="Lluch J."/>
            <person name="Castinel A."/>
            <person name="Donnadieu C."/>
            <person name="Desvignes T."/>
            <person name="Floi Bucao C."/>
            <person name="Jouanno E."/>
            <person name="Wen M."/>
            <person name="Mejri S."/>
            <person name="Dirks R."/>
            <person name="Jansen H."/>
            <person name="Henkel C."/>
            <person name="Chen W.J."/>
            <person name="Zahm M."/>
            <person name="Cabau C."/>
            <person name="Klopp C."/>
            <person name="Thompson A.W."/>
            <person name="Robinson-Rechavi M."/>
            <person name="Braasch I."/>
            <person name="Lecointre G."/>
            <person name="Bobe J."/>
            <person name="Postlethwait J.H."/>
            <person name="Berthelot C."/>
            <person name="Roest Crollius H."/>
            <person name="Guiguen Y."/>
        </authorList>
    </citation>
    <scope>NUCLEOTIDE SEQUENCE</scope>
    <source>
        <strain evidence="6">NC1722</strain>
    </source>
</reference>
<evidence type="ECO:0000256" key="1">
    <source>
        <dbReference type="ARBA" id="ARBA00004613"/>
    </source>
</evidence>
<evidence type="ECO:0000313" key="7">
    <source>
        <dbReference type="Proteomes" id="UP001221898"/>
    </source>
</evidence>
<dbReference type="GO" id="GO:0005576">
    <property type="term" value="C:extracellular region"/>
    <property type="evidence" value="ECO:0007669"/>
    <property type="project" value="UniProtKB-SubCell"/>
</dbReference>
<dbReference type="Proteomes" id="UP001221898">
    <property type="component" value="Unassembled WGS sequence"/>
</dbReference>
<dbReference type="AlphaFoldDB" id="A0AAD7R6Q0"/>
<dbReference type="InterPro" id="IPR024565">
    <property type="entry name" value="P518"/>
</dbReference>
<evidence type="ECO:0000256" key="4">
    <source>
        <dbReference type="ARBA" id="ARBA00022815"/>
    </source>
</evidence>
<comment type="subcellular location">
    <subcellularLocation>
        <location evidence="1">Secreted</location>
    </subcellularLocation>
</comment>
<evidence type="ECO:0000256" key="3">
    <source>
        <dbReference type="ARBA" id="ARBA00022525"/>
    </source>
</evidence>
<organism evidence="6 7">
    <name type="scientific">Aldrovandia affinis</name>
    <dbReference type="NCBI Taxonomy" id="143900"/>
    <lineage>
        <taxon>Eukaryota</taxon>
        <taxon>Metazoa</taxon>
        <taxon>Chordata</taxon>
        <taxon>Craniata</taxon>
        <taxon>Vertebrata</taxon>
        <taxon>Euteleostomi</taxon>
        <taxon>Actinopterygii</taxon>
        <taxon>Neopterygii</taxon>
        <taxon>Teleostei</taxon>
        <taxon>Notacanthiformes</taxon>
        <taxon>Halosauridae</taxon>
        <taxon>Aldrovandia</taxon>
    </lineage>
</organism>
<evidence type="ECO:0000256" key="5">
    <source>
        <dbReference type="SAM" id="MobiDB-lite"/>
    </source>
</evidence>
<gene>
    <name evidence="6" type="ORF">AAFF_G00333680</name>
</gene>
<name>A0AAD7R6Q0_9TELE</name>
<proteinExistence type="inferred from homology"/>
<keyword evidence="3" id="KW-0964">Secreted</keyword>
<evidence type="ECO:0000313" key="6">
    <source>
        <dbReference type="EMBL" id="KAJ8367031.1"/>
    </source>
</evidence>
<dbReference type="Pfam" id="PF11109">
    <property type="entry name" value="RFamide_26RFa"/>
    <property type="match status" value="2"/>
</dbReference>
<keyword evidence="4" id="KW-0027">Amidation</keyword>
<comment type="similarity">
    <text evidence="2">Belongs to the RFamide neuropeptide family.</text>
</comment>
<feature type="region of interest" description="Disordered" evidence="5">
    <location>
        <begin position="32"/>
        <end position="68"/>
    </location>
</feature>
<accession>A0AAD7R6Q0</accession>
<dbReference type="GO" id="GO:0031854">
    <property type="term" value="F:orexigenic neuropeptide QRFP receptor binding"/>
    <property type="evidence" value="ECO:0007669"/>
    <property type="project" value="InterPro"/>
</dbReference>
<keyword evidence="7" id="KW-1185">Reference proteome</keyword>
<dbReference type="EMBL" id="JAINUG010000513">
    <property type="protein sequence ID" value="KAJ8367031.1"/>
    <property type="molecule type" value="Genomic_DNA"/>
</dbReference>
<comment type="caution">
    <text evidence="6">The sequence shown here is derived from an EMBL/GenBank/DDBJ whole genome shotgun (WGS) entry which is preliminary data.</text>
</comment>